<feature type="compositionally biased region" description="Basic and acidic residues" evidence="1">
    <location>
        <begin position="359"/>
        <end position="370"/>
    </location>
</feature>
<feature type="region of interest" description="Disordered" evidence="1">
    <location>
        <begin position="26"/>
        <end position="102"/>
    </location>
</feature>
<reference evidence="2" key="1">
    <citation type="submission" date="2014-11" db="EMBL/GenBank/DDBJ databases">
        <authorList>
            <person name="Otto D Thomas"/>
            <person name="Naeem Raeece"/>
        </authorList>
    </citation>
    <scope>NUCLEOTIDE SEQUENCE</scope>
</reference>
<dbReference type="Gene3D" id="3.30.450.40">
    <property type="match status" value="1"/>
</dbReference>
<dbReference type="SUPFAM" id="SSF55781">
    <property type="entry name" value="GAF domain-like"/>
    <property type="match status" value="1"/>
</dbReference>
<feature type="compositionally biased region" description="Acidic residues" evidence="1">
    <location>
        <begin position="532"/>
        <end position="547"/>
    </location>
</feature>
<name>A0A0G4FIV7_9ALVE</name>
<feature type="compositionally biased region" description="Basic residues" evidence="1">
    <location>
        <begin position="328"/>
        <end position="343"/>
    </location>
</feature>
<dbReference type="EMBL" id="CDMZ01000408">
    <property type="protein sequence ID" value="CEM13692.1"/>
    <property type="molecule type" value="Genomic_DNA"/>
</dbReference>
<dbReference type="VEuPathDB" id="CryptoDB:Cvel_17278"/>
<feature type="region of interest" description="Disordered" evidence="1">
    <location>
        <begin position="150"/>
        <end position="203"/>
    </location>
</feature>
<feature type="region of interest" description="Disordered" evidence="1">
    <location>
        <begin position="246"/>
        <end position="285"/>
    </location>
</feature>
<dbReference type="AlphaFoldDB" id="A0A0G4FIV7"/>
<feature type="region of interest" description="Disordered" evidence="1">
    <location>
        <begin position="306"/>
        <end position="379"/>
    </location>
</feature>
<evidence type="ECO:0000313" key="2">
    <source>
        <dbReference type="EMBL" id="CEM13692.1"/>
    </source>
</evidence>
<feature type="region of interest" description="Disordered" evidence="1">
    <location>
        <begin position="480"/>
        <end position="553"/>
    </location>
</feature>
<feature type="region of interest" description="Disordered" evidence="1">
    <location>
        <begin position="592"/>
        <end position="671"/>
    </location>
</feature>
<feature type="compositionally biased region" description="Polar residues" evidence="1">
    <location>
        <begin position="90"/>
        <end position="102"/>
    </location>
</feature>
<protein>
    <recommendedName>
        <fullName evidence="3">GAF domain-containing protein</fullName>
    </recommendedName>
</protein>
<feature type="compositionally biased region" description="Basic and acidic residues" evidence="1">
    <location>
        <begin position="173"/>
        <end position="186"/>
    </location>
</feature>
<feature type="compositionally biased region" description="Low complexity" evidence="1">
    <location>
        <begin position="345"/>
        <end position="358"/>
    </location>
</feature>
<accession>A0A0G4FIV7</accession>
<organism evidence="2">
    <name type="scientific">Chromera velia CCMP2878</name>
    <dbReference type="NCBI Taxonomy" id="1169474"/>
    <lineage>
        <taxon>Eukaryota</taxon>
        <taxon>Sar</taxon>
        <taxon>Alveolata</taxon>
        <taxon>Colpodellida</taxon>
        <taxon>Chromeraceae</taxon>
        <taxon>Chromera</taxon>
    </lineage>
</organism>
<feature type="compositionally biased region" description="Polar residues" evidence="1">
    <location>
        <begin position="634"/>
        <end position="646"/>
    </location>
</feature>
<evidence type="ECO:0000256" key="1">
    <source>
        <dbReference type="SAM" id="MobiDB-lite"/>
    </source>
</evidence>
<sequence>MFMQQRPKTKPSSLWRRHEEFITAAEQTLSTPAAAGRADTVHARKSLSTAPATQRVKRQPISTSLRQHQQHHFQNPFPPSSGLESDEGTALSSHRQTQQGEHSQMIFASEFQNIRQRLETTNSVVQNFRSVVTQQQEEIERLKQQLDSRSIGEGRREAGSRLVPLSSGTARETAQEEEAKRTREGGGKWGTTEGREGETETVEVPSVFTSERIRNLWARDLVKEAKQNKKEAADFRRRLRRAQRENAELKARVQKRGEPLQDVDRGKVISGGGKRERGREGEKHRAQIVWADGRALELMTASSLSASRTSLGLSGVSESERGGGGGGGRRKRRGRRRKEKGSRHSLSGSPRSRASASSRSEREKETEKGVDLGGGVKYENRRGSVQVSLGMFDSTHEPVGVDADRRALGPDDPAAFCPFNKGTQVAAAGFDGMKRVLAGRRASEEEGDKGTLNEKVWKETDRKAEAEKRRLEGIQRNLKILGSMRESSSSSSENEQTAAKKNAGEHKEGNDPQAPPRGAIAADAHTNKGEEEKIEEGDVSDQDEQEEGGERLIDTTEQATSMMTFDLPTQALMQIDDDPEDDKKKKNARLSFTAATQPPQERRKTEPPPQSHSLQLPTTDPPKRTPLPLPPVSTALSPRASKSPTGGTPCRPPKTAVHQPRKNKWNESTKIGDHTAGVEGEEIARQARRDQMITEVQSEQMLHRMVSCGVAAMRKRSQHDTMVELLATIKQALPHAVRPVAFIVDPFLKSELKNVVERRTSLSEPTKFHLDGLHQVWVFRPPQERKTALAGELTPVFKGLGPRSLPLCQMRCLASAVCTNMGNSKVLAVIQVHSQSNFTVIDSKVLQTLCNCAGAVMARMQAHRGALMMQYRVFSCLEICATLYQCRGFPELEQMLQAQLKEFFQVETVRILFFDASDGSLLLSPAQKEAGETKQTGMRFKEKKKYTGERLRAMRLPLNAGLVGQCVDRMCVLYVPDLTEEHFLNPLVDGVERKGKAKGQLNGNMLLGPLAFENPEDHGNWTLGDEGGGKKGAGGNNTFMTQARLMPDRRRAGEAAGIRRLGDGVSAVRLVGTVQLINKIGDGTQRDAKCGREVHEKDVSRADMLSLLSEKERRAALRGDRKKETYQDEVDEKGADLIFLSCRPFSIEEIELFRGGGSSRSKSGRVRDASTRVRPPRSLSWRPTFKP</sequence>
<proteinExistence type="predicted"/>
<feature type="compositionally biased region" description="Basic and acidic residues" evidence="1">
    <location>
        <begin position="150"/>
        <end position="159"/>
    </location>
</feature>
<dbReference type="InterPro" id="IPR029016">
    <property type="entry name" value="GAF-like_dom_sf"/>
</dbReference>
<feature type="region of interest" description="Disordered" evidence="1">
    <location>
        <begin position="1155"/>
        <end position="1187"/>
    </location>
</feature>
<gene>
    <name evidence="2" type="ORF">Cvel_17278</name>
</gene>
<feature type="compositionally biased region" description="Low complexity" evidence="1">
    <location>
        <begin position="306"/>
        <end position="317"/>
    </location>
</feature>
<evidence type="ECO:0008006" key="3">
    <source>
        <dbReference type="Google" id="ProtNLM"/>
    </source>
</evidence>